<dbReference type="InterPro" id="IPR000276">
    <property type="entry name" value="GPCR_Rhodpsn"/>
</dbReference>
<comment type="caution">
    <text evidence="12">The sequence shown here is derived from an EMBL/GenBank/DDBJ whole genome shotgun (WGS) entry which is preliminary data.</text>
</comment>
<evidence type="ECO:0000313" key="13">
    <source>
        <dbReference type="Proteomes" id="UP000565785"/>
    </source>
</evidence>
<keyword evidence="4 10" id="KW-1133">Transmembrane helix</keyword>
<dbReference type="OrthoDB" id="9996086at2759"/>
<evidence type="ECO:0000256" key="2">
    <source>
        <dbReference type="ARBA" id="ARBA00022475"/>
    </source>
</evidence>
<sequence>DIPGAFPTMDVPDHAHYVIGVVILIVGITVAVGNFLVIYTFWRSRSLQTPDNIFIINLAISDFLMSITQAPVFFTKSLHKCWILGKKG</sequence>
<keyword evidence="3 10" id="KW-0812">Transmembrane</keyword>
<evidence type="ECO:0000256" key="1">
    <source>
        <dbReference type="ARBA" id="ARBA00004651"/>
    </source>
</evidence>
<dbReference type="PRINTS" id="PR00237">
    <property type="entry name" value="GPCRRHODOPSN"/>
</dbReference>
<dbReference type="InterPro" id="IPR017452">
    <property type="entry name" value="GPCR_Rhodpsn_7TM"/>
</dbReference>
<keyword evidence="2" id="KW-1003">Cell membrane</keyword>
<proteinExistence type="predicted"/>
<keyword evidence="8" id="KW-0675">Receptor</keyword>
<dbReference type="PANTHER" id="PTHR24248:SF125">
    <property type="entry name" value="DOPAMINE D2-LIKE RECEPTOR"/>
    <property type="match status" value="1"/>
</dbReference>
<feature type="domain" description="G-protein coupled receptors family 1 profile" evidence="11">
    <location>
        <begin position="33"/>
        <end position="88"/>
    </location>
</feature>
<evidence type="ECO:0000313" key="12">
    <source>
        <dbReference type="EMBL" id="NXO03185.1"/>
    </source>
</evidence>
<dbReference type="SUPFAM" id="SSF81321">
    <property type="entry name" value="Family A G protein-coupled receptor-like"/>
    <property type="match status" value="1"/>
</dbReference>
<dbReference type="Gene3D" id="1.20.1070.10">
    <property type="entry name" value="Rhodopsin 7-helix transmembrane proteins"/>
    <property type="match status" value="1"/>
</dbReference>
<feature type="non-terminal residue" evidence="12">
    <location>
        <position position="88"/>
    </location>
</feature>
<accession>A0A7L1NTB4</accession>
<dbReference type="Pfam" id="PF00001">
    <property type="entry name" value="7tm_1"/>
    <property type="match status" value="1"/>
</dbReference>
<keyword evidence="6 10" id="KW-0472">Membrane</keyword>
<dbReference type="EMBL" id="VXBP01009048">
    <property type="protein sequence ID" value="NXO03185.1"/>
    <property type="molecule type" value="Genomic_DNA"/>
</dbReference>
<keyword evidence="9" id="KW-0807">Transducer</keyword>
<keyword evidence="5" id="KW-0297">G-protein coupled receptor</keyword>
<evidence type="ECO:0000256" key="6">
    <source>
        <dbReference type="ARBA" id="ARBA00023136"/>
    </source>
</evidence>
<keyword evidence="7" id="KW-1015">Disulfide bond</keyword>
<evidence type="ECO:0000256" key="5">
    <source>
        <dbReference type="ARBA" id="ARBA00023040"/>
    </source>
</evidence>
<dbReference type="PROSITE" id="PS50262">
    <property type="entry name" value="G_PROTEIN_RECEP_F1_2"/>
    <property type="match status" value="1"/>
</dbReference>
<evidence type="ECO:0000256" key="4">
    <source>
        <dbReference type="ARBA" id="ARBA00022989"/>
    </source>
</evidence>
<dbReference type="GO" id="GO:0004930">
    <property type="term" value="F:G protein-coupled receptor activity"/>
    <property type="evidence" value="ECO:0007669"/>
    <property type="project" value="UniProtKB-KW"/>
</dbReference>
<protein>
    <submittedName>
        <fullName evidence="12">OPN4A protein</fullName>
    </submittedName>
</protein>
<reference evidence="12 13" key="1">
    <citation type="submission" date="2019-09" db="EMBL/GenBank/DDBJ databases">
        <title>Bird 10,000 Genomes (B10K) Project - Family phase.</title>
        <authorList>
            <person name="Zhang G."/>
        </authorList>
    </citation>
    <scope>NUCLEOTIDE SEQUENCE [LARGE SCALE GENOMIC DNA]</scope>
    <source>
        <strain evidence="12">B10K-DU-002-35</strain>
        <tissue evidence="12">Muscle</tissue>
    </source>
</reference>
<feature type="transmembrane region" description="Helical" evidence="10">
    <location>
        <begin position="17"/>
        <end position="42"/>
    </location>
</feature>
<dbReference type="AlphaFoldDB" id="A0A7L1NTB4"/>
<feature type="non-terminal residue" evidence="12">
    <location>
        <position position="1"/>
    </location>
</feature>
<gene>
    <name evidence="12" type="primary">Opn4a</name>
    <name evidence="12" type="ORF">RHICYA_R01974</name>
</gene>
<evidence type="ECO:0000256" key="10">
    <source>
        <dbReference type="SAM" id="Phobius"/>
    </source>
</evidence>
<dbReference type="GO" id="GO:0005886">
    <property type="term" value="C:plasma membrane"/>
    <property type="evidence" value="ECO:0007669"/>
    <property type="project" value="UniProtKB-SubCell"/>
</dbReference>
<organism evidence="12 13">
    <name type="scientific">Rhinopomastus cyanomelas</name>
    <name type="common">Common scimitarbill</name>
    <dbReference type="NCBI Taxonomy" id="113115"/>
    <lineage>
        <taxon>Eukaryota</taxon>
        <taxon>Metazoa</taxon>
        <taxon>Chordata</taxon>
        <taxon>Craniata</taxon>
        <taxon>Vertebrata</taxon>
        <taxon>Euteleostomi</taxon>
        <taxon>Archelosauria</taxon>
        <taxon>Archosauria</taxon>
        <taxon>Dinosauria</taxon>
        <taxon>Saurischia</taxon>
        <taxon>Theropoda</taxon>
        <taxon>Coelurosauria</taxon>
        <taxon>Aves</taxon>
        <taxon>Neognathae</taxon>
        <taxon>Neoaves</taxon>
        <taxon>Telluraves</taxon>
        <taxon>Coraciimorphae</taxon>
        <taxon>Bucerotiformes</taxon>
        <taxon>Rhinopomastidae</taxon>
        <taxon>Rhinopomastus</taxon>
    </lineage>
</organism>
<evidence type="ECO:0000256" key="9">
    <source>
        <dbReference type="ARBA" id="ARBA00023224"/>
    </source>
</evidence>
<dbReference type="Proteomes" id="UP000565785">
    <property type="component" value="Unassembled WGS sequence"/>
</dbReference>
<evidence type="ECO:0000256" key="3">
    <source>
        <dbReference type="ARBA" id="ARBA00022692"/>
    </source>
</evidence>
<feature type="transmembrane region" description="Helical" evidence="10">
    <location>
        <begin position="54"/>
        <end position="74"/>
    </location>
</feature>
<keyword evidence="13" id="KW-1185">Reference proteome</keyword>
<evidence type="ECO:0000256" key="7">
    <source>
        <dbReference type="ARBA" id="ARBA00023157"/>
    </source>
</evidence>
<evidence type="ECO:0000259" key="11">
    <source>
        <dbReference type="PROSITE" id="PS50262"/>
    </source>
</evidence>
<name>A0A7L1NTB4_RHICY</name>
<evidence type="ECO:0000256" key="8">
    <source>
        <dbReference type="ARBA" id="ARBA00023170"/>
    </source>
</evidence>
<dbReference type="PANTHER" id="PTHR24248">
    <property type="entry name" value="ADRENERGIC RECEPTOR-RELATED G-PROTEIN COUPLED RECEPTOR"/>
    <property type="match status" value="1"/>
</dbReference>
<comment type="subcellular location">
    <subcellularLocation>
        <location evidence="1">Cell membrane</location>
        <topology evidence="1">Multi-pass membrane protein</topology>
    </subcellularLocation>
</comment>